<reference evidence="2 3" key="1">
    <citation type="submission" date="2015-06" db="EMBL/GenBank/DDBJ databases">
        <title>Talaromyces atroroseus IBT 11181 draft genome.</title>
        <authorList>
            <person name="Rasmussen K.B."/>
            <person name="Rasmussen S."/>
            <person name="Petersen B."/>
            <person name="Sicheritz-Ponten T."/>
            <person name="Mortensen U.H."/>
            <person name="Thrane U."/>
        </authorList>
    </citation>
    <scope>NUCLEOTIDE SEQUENCE [LARGE SCALE GENOMIC DNA]</scope>
    <source>
        <strain evidence="2 3">IBT 11181</strain>
    </source>
</reference>
<evidence type="ECO:0000259" key="1">
    <source>
        <dbReference type="Pfam" id="PF12697"/>
    </source>
</evidence>
<accession>A0A225AYW0</accession>
<dbReference type="Gene3D" id="3.40.50.1820">
    <property type="entry name" value="alpha/beta hydrolase"/>
    <property type="match status" value="1"/>
</dbReference>
<dbReference type="EMBL" id="LFMY01000004">
    <property type="protein sequence ID" value="OKL60899.1"/>
    <property type="molecule type" value="Genomic_DNA"/>
</dbReference>
<dbReference type="GeneID" id="31002974"/>
<dbReference type="Proteomes" id="UP000214365">
    <property type="component" value="Unassembled WGS sequence"/>
</dbReference>
<organism evidence="2 3">
    <name type="scientific">Talaromyces atroroseus</name>
    <dbReference type="NCBI Taxonomy" id="1441469"/>
    <lineage>
        <taxon>Eukaryota</taxon>
        <taxon>Fungi</taxon>
        <taxon>Dikarya</taxon>
        <taxon>Ascomycota</taxon>
        <taxon>Pezizomycotina</taxon>
        <taxon>Eurotiomycetes</taxon>
        <taxon>Eurotiomycetidae</taxon>
        <taxon>Eurotiales</taxon>
        <taxon>Trichocomaceae</taxon>
        <taxon>Talaromyces</taxon>
        <taxon>Talaromyces sect. Trachyspermi</taxon>
    </lineage>
</organism>
<feature type="domain" description="AB hydrolase-1" evidence="1">
    <location>
        <begin position="41"/>
        <end position="310"/>
    </location>
</feature>
<sequence length="322" mass="35440">MSFSNPWEQELSKSGLISLHPHHDLYTTVSGPVRQPNQPLVIIIPGLGASATEWAAVQRLATPFARVLLYERSGYGLSSDATSPVTAVSIAMELDSLIRAADISGPFVLVCHSYGGIIGREFLHLRGSGADGICGMVFVDANQELNTIEGPGPAPYIDTVLQGLDIIDVVGLTKTHKLLPDEWQTYLIEEKSERHSRIAAMESEEYLGSGPVLASKKQLHATPPLLGESPVSVLKGQTYKDFEKLFVAGSEAGNGTEEERKMFREFLKTYDTLDEKWQKGMLSLSSRSRWITTYKSGHNIQLTEPDVIVDEIKWVLDNLDTV</sequence>
<keyword evidence="3" id="KW-1185">Reference proteome</keyword>
<proteinExistence type="predicted"/>
<evidence type="ECO:0000313" key="2">
    <source>
        <dbReference type="EMBL" id="OKL60899.1"/>
    </source>
</evidence>
<dbReference type="InterPro" id="IPR029058">
    <property type="entry name" value="AB_hydrolase_fold"/>
</dbReference>
<name>A0A225AYW0_TALAT</name>
<dbReference type="SUPFAM" id="SSF53474">
    <property type="entry name" value="alpha/beta-Hydrolases"/>
    <property type="match status" value="1"/>
</dbReference>
<dbReference type="AlphaFoldDB" id="A0A225AYW0"/>
<evidence type="ECO:0000313" key="3">
    <source>
        <dbReference type="Proteomes" id="UP000214365"/>
    </source>
</evidence>
<gene>
    <name evidence="2" type="ORF">UA08_03219</name>
</gene>
<dbReference type="STRING" id="1441469.A0A225AYW0"/>
<dbReference type="OrthoDB" id="294702at2759"/>
<comment type="caution">
    <text evidence="2">The sequence shown here is derived from an EMBL/GenBank/DDBJ whole genome shotgun (WGS) entry which is preliminary data.</text>
</comment>
<dbReference type="RefSeq" id="XP_020121020.1">
    <property type="nucleotide sequence ID" value="XM_020265495.1"/>
</dbReference>
<dbReference type="InterPro" id="IPR000073">
    <property type="entry name" value="AB_hydrolase_1"/>
</dbReference>
<dbReference type="Pfam" id="PF12697">
    <property type="entry name" value="Abhydrolase_6"/>
    <property type="match status" value="1"/>
</dbReference>
<protein>
    <recommendedName>
        <fullName evidence="1">AB hydrolase-1 domain-containing protein</fullName>
    </recommendedName>
</protein>